<keyword evidence="2" id="KW-1185">Reference proteome</keyword>
<dbReference type="AlphaFoldDB" id="A0A2S0VSR1"/>
<dbReference type="KEGG" id="cate:C2869_12660"/>
<dbReference type="Proteomes" id="UP000244441">
    <property type="component" value="Chromosome"/>
</dbReference>
<gene>
    <name evidence="1" type="ORF">C2869_12660</name>
</gene>
<sequence>MKQVEIAQLMADSAQDAIKFANDEFQVKLDETIESIAIIDELILNCLPLLNNESEKDKIIFTVCNMFGAYLGEVFIKYIGGQWIYDDSNPDAPSTYLSFNGKTFAFAGICYQRLINDQTVSVRKYFELAQGKVTQ</sequence>
<evidence type="ECO:0000313" key="2">
    <source>
        <dbReference type="Proteomes" id="UP000244441"/>
    </source>
</evidence>
<protein>
    <recommendedName>
        <fullName evidence="3">DUF3806 domain-containing protein</fullName>
    </recommendedName>
</protein>
<reference evidence="1 2" key="1">
    <citation type="submission" date="2018-01" db="EMBL/GenBank/DDBJ databases">
        <title>Genome sequence of a Cantenovulum-like bacteria.</title>
        <authorList>
            <person name="Tan W.R."/>
            <person name="Lau N.-S."/>
            <person name="Go F."/>
            <person name="Amirul A.-A.A."/>
        </authorList>
    </citation>
    <scope>NUCLEOTIDE SEQUENCE [LARGE SCALE GENOMIC DNA]</scope>
    <source>
        <strain evidence="1 2">CCB-QB4</strain>
    </source>
</reference>
<dbReference type="OrthoDB" id="8779193at2"/>
<evidence type="ECO:0008006" key="3">
    <source>
        <dbReference type="Google" id="ProtNLM"/>
    </source>
</evidence>
<evidence type="ECO:0000313" key="1">
    <source>
        <dbReference type="EMBL" id="AWB67237.1"/>
    </source>
</evidence>
<proteinExistence type="predicted"/>
<dbReference type="RefSeq" id="WP_108603284.1">
    <property type="nucleotide sequence ID" value="NZ_CP026604.1"/>
</dbReference>
<name>A0A2S0VSR1_9ALTE</name>
<accession>A0A2S0VSR1</accession>
<organism evidence="1 2">
    <name type="scientific">Saccharobesus litoralis</name>
    <dbReference type="NCBI Taxonomy" id="2172099"/>
    <lineage>
        <taxon>Bacteria</taxon>
        <taxon>Pseudomonadati</taxon>
        <taxon>Pseudomonadota</taxon>
        <taxon>Gammaproteobacteria</taxon>
        <taxon>Alteromonadales</taxon>
        <taxon>Alteromonadaceae</taxon>
        <taxon>Saccharobesus</taxon>
    </lineage>
</organism>
<dbReference type="EMBL" id="CP026604">
    <property type="protein sequence ID" value="AWB67237.1"/>
    <property type="molecule type" value="Genomic_DNA"/>
</dbReference>